<accession>A0A2P5ALU8</accession>
<evidence type="ECO:0000313" key="5">
    <source>
        <dbReference type="Proteomes" id="UP000237105"/>
    </source>
</evidence>
<evidence type="ECO:0000256" key="3">
    <source>
        <dbReference type="ARBA" id="ARBA00022946"/>
    </source>
</evidence>
<keyword evidence="5" id="KW-1185">Reference proteome</keyword>
<proteinExistence type="inferred from homology"/>
<keyword evidence="2" id="KW-0804">Transcription</keyword>
<dbReference type="PANTHER" id="PTHR13068">
    <property type="entry name" value="CGI-12 PROTEIN-RELATED"/>
    <property type="match status" value="1"/>
</dbReference>
<evidence type="ECO:0000256" key="2">
    <source>
        <dbReference type="ARBA" id="ARBA00022472"/>
    </source>
</evidence>
<dbReference type="GO" id="GO:0006353">
    <property type="term" value="P:DNA-templated transcription termination"/>
    <property type="evidence" value="ECO:0007669"/>
    <property type="project" value="UniProtKB-KW"/>
</dbReference>
<dbReference type="InterPro" id="IPR003690">
    <property type="entry name" value="MTERF"/>
</dbReference>
<dbReference type="EMBL" id="JXTB01000528">
    <property type="protein sequence ID" value="PON37502.1"/>
    <property type="molecule type" value="Genomic_DNA"/>
</dbReference>
<dbReference type="AlphaFoldDB" id="A0A2P5ALU8"/>
<dbReference type="InterPro" id="IPR038538">
    <property type="entry name" value="MTERF_sf"/>
</dbReference>
<keyword evidence="2" id="KW-0805">Transcription regulation</keyword>
<dbReference type="GO" id="GO:0003676">
    <property type="term" value="F:nucleic acid binding"/>
    <property type="evidence" value="ECO:0007669"/>
    <property type="project" value="InterPro"/>
</dbReference>
<dbReference type="OrthoDB" id="637682at2759"/>
<evidence type="ECO:0000313" key="4">
    <source>
        <dbReference type="EMBL" id="PON37502.1"/>
    </source>
</evidence>
<dbReference type="Proteomes" id="UP000237105">
    <property type="component" value="Unassembled WGS sequence"/>
</dbReference>
<dbReference type="Pfam" id="PF02536">
    <property type="entry name" value="mTERF"/>
    <property type="match status" value="1"/>
</dbReference>
<gene>
    <name evidence="4" type="ORF">PanWU01x14_319880</name>
</gene>
<dbReference type="PANTHER" id="PTHR13068:SF173">
    <property type="entry name" value="EMB|CAB62602.1"/>
    <property type="match status" value="1"/>
</dbReference>
<dbReference type="SMART" id="SM00733">
    <property type="entry name" value="Mterf"/>
    <property type="match status" value="2"/>
</dbReference>
<comment type="similarity">
    <text evidence="1">Belongs to the mTERF family.</text>
</comment>
<name>A0A2P5ALU8_PARAD</name>
<evidence type="ECO:0000256" key="1">
    <source>
        <dbReference type="ARBA" id="ARBA00007692"/>
    </source>
</evidence>
<reference evidence="5" key="1">
    <citation type="submission" date="2016-06" db="EMBL/GenBank/DDBJ databases">
        <title>Parallel loss of symbiosis genes in relatives of nitrogen-fixing non-legume Parasponia.</title>
        <authorList>
            <person name="Van Velzen R."/>
            <person name="Holmer R."/>
            <person name="Bu F."/>
            <person name="Rutten L."/>
            <person name="Van Zeijl A."/>
            <person name="Liu W."/>
            <person name="Santuari L."/>
            <person name="Cao Q."/>
            <person name="Sharma T."/>
            <person name="Shen D."/>
            <person name="Roswanjaya Y."/>
            <person name="Wardhani T."/>
            <person name="Kalhor M.S."/>
            <person name="Jansen J."/>
            <person name="Van den Hoogen J."/>
            <person name="Gungor B."/>
            <person name="Hartog M."/>
            <person name="Hontelez J."/>
            <person name="Verver J."/>
            <person name="Yang W.-C."/>
            <person name="Schijlen E."/>
            <person name="Repin R."/>
            <person name="Schilthuizen M."/>
            <person name="Schranz E."/>
            <person name="Heidstra R."/>
            <person name="Miyata K."/>
            <person name="Fedorova E."/>
            <person name="Kohlen W."/>
            <person name="Bisseling T."/>
            <person name="Smit S."/>
            <person name="Geurts R."/>
        </authorList>
    </citation>
    <scope>NUCLEOTIDE SEQUENCE [LARGE SCALE GENOMIC DNA]</scope>
    <source>
        <strain evidence="5">cv. WU1-14</strain>
    </source>
</reference>
<comment type="caution">
    <text evidence="4">The sequence shown here is derived from an EMBL/GenBank/DDBJ whole genome shotgun (WGS) entry which is preliminary data.</text>
</comment>
<sequence>MENIRITTTDRERLFSVSSLYLLPPTIGFLSLFSSSATTTNSNSNSNSNSDFLDCLINTYKFTKTHALSISNRFPSIKSPDNSQSLHSFFRELGFSETQIRTLVFSSSQILFYSSNKTLKPKVEFFKQELGVETSDLESFGQMQMGFGYGPTKVAGQLCLSREFWDRWSSAF</sequence>
<dbReference type="Gene3D" id="1.25.70.10">
    <property type="entry name" value="Transcription termination factor 3, mitochondrial"/>
    <property type="match status" value="1"/>
</dbReference>
<protein>
    <submittedName>
        <fullName evidence="4">Mitochodrial transcription termination factor</fullName>
    </submittedName>
</protein>
<keyword evidence="3" id="KW-0809">Transit peptide</keyword>
<keyword evidence="2" id="KW-0806">Transcription termination</keyword>
<organism evidence="4 5">
    <name type="scientific">Parasponia andersonii</name>
    <name type="common">Sponia andersonii</name>
    <dbReference type="NCBI Taxonomy" id="3476"/>
    <lineage>
        <taxon>Eukaryota</taxon>
        <taxon>Viridiplantae</taxon>
        <taxon>Streptophyta</taxon>
        <taxon>Embryophyta</taxon>
        <taxon>Tracheophyta</taxon>
        <taxon>Spermatophyta</taxon>
        <taxon>Magnoliopsida</taxon>
        <taxon>eudicotyledons</taxon>
        <taxon>Gunneridae</taxon>
        <taxon>Pentapetalae</taxon>
        <taxon>rosids</taxon>
        <taxon>fabids</taxon>
        <taxon>Rosales</taxon>
        <taxon>Cannabaceae</taxon>
        <taxon>Parasponia</taxon>
    </lineage>
</organism>